<comment type="caution">
    <text evidence="2">The sequence shown here is derived from an EMBL/GenBank/DDBJ whole genome shotgun (WGS) entry which is preliminary data.</text>
</comment>
<keyword evidence="1" id="KW-1133">Transmembrane helix</keyword>
<feature type="transmembrane region" description="Helical" evidence="1">
    <location>
        <begin position="48"/>
        <end position="68"/>
    </location>
</feature>
<evidence type="ECO:0000313" key="3">
    <source>
        <dbReference type="Proteomes" id="UP001211894"/>
    </source>
</evidence>
<evidence type="ECO:0000256" key="1">
    <source>
        <dbReference type="SAM" id="Phobius"/>
    </source>
</evidence>
<reference evidence="2 3" key="1">
    <citation type="submission" date="2023-01" db="EMBL/GenBank/DDBJ databases">
        <title>Bacillus changyiensis sp. nov., isolated from a coastal deposit.</title>
        <authorList>
            <person name="Xiao G."/>
            <person name="Lai Q."/>
            <person name="Hu Z."/>
            <person name="Shao Z."/>
        </authorList>
    </citation>
    <scope>NUCLEOTIDE SEQUENCE [LARGE SCALE GENOMIC DNA]</scope>
    <source>
        <strain evidence="2 3">CLL-7-23</strain>
    </source>
</reference>
<dbReference type="RefSeq" id="WP_271341987.1">
    <property type="nucleotide sequence ID" value="NZ_JAQKAB010000013.1"/>
</dbReference>
<sequence length="152" mass="17411">MKYLKTGDEYIEKKMDQFFGEAGMIVAAILFIDVIIRGLILNSKPSEFIISGVGFAVYVGWIVLRYLLSGLEYPEVDNQLVYRRKRKEILVTSISSGAIFAILSIIFLGIPGDQDKWIDLIGMLFVFVLFHFLSQFISLHKSFKKNKDLFDD</sequence>
<gene>
    <name evidence="2" type="ORF">PJ311_16485</name>
</gene>
<protein>
    <recommendedName>
        <fullName evidence="4">DUF3278 domain-containing protein</fullName>
    </recommendedName>
</protein>
<proteinExistence type="predicted"/>
<feature type="transmembrane region" description="Helical" evidence="1">
    <location>
        <begin position="21"/>
        <end position="42"/>
    </location>
</feature>
<feature type="transmembrane region" description="Helical" evidence="1">
    <location>
        <begin position="117"/>
        <end position="137"/>
    </location>
</feature>
<name>A0ABT4X796_9BACI</name>
<dbReference type="EMBL" id="JAQKAB010000013">
    <property type="protein sequence ID" value="MDA7028172.1"/>
    <property type="molecule type" value="Genomic_DNA"/>
</dbReference>
<accession>A0ABT4X796</accession>
<keyword evidence="1" id="KW-0812">Transmembrane</keyword>
<dbReference type="Proteomes" id="UP001211894">
    <property type="component" value="Unassembled WGS sequence"/>
</dbReference>
<feature type="transmembrane region" description="Helical" evidence="1">
    <location>
        <begin position="89"/>
        <end position="111"/>
    </location>
</feature>
<organism evidence="2 3">
    <name type="scientific">Bacillus changyiensis</name>
    <dbReference type="NCBI Taxonomy" id="3004103"/>
    <lineage>
        <taxon>Bacteria</taxon>
        <taxon>Bacillati</taxon>
        <taxon>Bacillota</taxon>
        <taxon>Bacilli</taxon>
        <taxon>Bacillales</taxon>
        <taxon>Bacillaceae</taxon>
        <taxon>Bacillus</taxon>
    </lineage>
</organism>
<evidence type="ECO:0008006" key="4">
    <source>
        <dbReference type="Google" id="ProtNLM"/>
    </source>
</evidence>
<keyword evidence="3" id="KW-1185">Reference proteome</keyword>
<keyword evidence="1" id="KW-0472">Membrane</keyword>
<evidence type="ECO:0000313" key="2">
    <source>
        <dbReference type="EMBL" id="MDA7028172.1"/>
    </source>
</evidence>